<keyword evidence="4" id="KW-1185">Reference proteome</keyword>
<proteinExistence type="predicted"/>
<dbReference type="EMBL" id="CAMAPF010000087">
    <property type="protein sequence ID" value="CAH9096370.1"/>
    <property type="molecule type" value="Genomic_DNA"/>
</dbReference>
<dbReference type="EMBL" id="CAMAPF010000933">
    <property type="protein sequence ID" value="CAH9124114.1"/>
    <property type="molecule type" value="Genomic_DNA"/>
</dbReference>
<dbReference type="SUPFAM" id="SSF52833">
    <property type="entry name" value="Thioredoxin-like"/>
    <property type="match status" value="1"/>
</dbReference>
<dbReference type="Proteomes" id="UP001152523">
    <property type="component" value="Unassembled WGS sequence"/>
</dbReference>
<evidence type="ECO:0000256" key="1">
    <source>
        <dbReference type="SAM" id="MobiDB-lite"/>
    </source>
</evidence>
<dbReference type="CDD" id="cd02980">
    <property type="entry name" value="TRX_Fd_family"/>
    <property type="match status" value="1"/>
</dbReference>
<feature type="region of interest" description="Disordered" evidence="1">
    <location>
        <begin position="106"/>
        <end position="137"/>
    </location>
</feature>
<evidence type="ECO:0000313" key="3">
    <source>
        <dbReference type="EMBL" id="CAH9124114.1"/>
    </source>
</evidence>
<dbReference type="InterPro" id="IPR036249">
    <property type="entry name" value="Thioredoxin-like_sf"/>
</dbReference>
<dbReference type="Gene3D" id="3.40.30.10">
    <property type="entry name" value="Glutaredoxin"/>
    <property type="match status" value="1"/>
</dbReference>
<evidence type="ECO:0000313" key="4">
    <source>
        <dbReference type="Proteomes" id="UP001152523"/>
    </source>
</evidence>
<protein>
    <submittedName>
        <fullName evidence="2">Uncharacterized protein</fullName>
    </submittedName>
</protein>
<feature type="compositionally biased region" description="Low complexity" evidence="1">
    <location>
        <begin position="119"/>
        <end position="128"/>
    </location>
</feature>
<name>A0AAV0DA22_9ASTE</name>
<accession>A0AAV0DA22</accession>
<reference evidence="2" key="1">
    <citation type="submission" date="2022-07" db="EMBL/GenBank/DDBJ databases">
        <authorList>
            <person name="Macas J."/>
            <person name="Novak P."/>
            <person name="Neumann P."/>
        </authorList>
    </citation>
    <scope>NUCLEOTIDE SEQUENCE</scope>
</reference>
<dbReference type="AlphaFoldDB" id="A0AAV0DA22"/>
<comment type="caution">
    <text evidence="2">The sequence shown here is derived from an EMBL/GenBank/DDBJ whole genome shotgun (WGS) entry which is preliminary data.</text>
</comment>
<sequence length="304" mass="32571">MDACATSAACCRRPLAFSRQKILSSARRCNIRFEDETHLGYYSSGGRSIRSGAETLCISDAAVKLKKKNFLSSIGFGLDFAESLHQQQTTISGGAETMLSHLKKLKATGKQKERRGGYDSSSSSSSESSDSECEGIDNMNRRKCDNAIVQRFTTPESKPVVVLDSQQPMLLPVSIHPLSNPINDESPSCSEMGSRTMKLFEVCMGGKCKKSGAQAILDELQNAVVGVPDVAVCGCKCMGKCKVGPNVRLSSTAVCHDVLHDNNNNNNGGLARSVYQSVGIQDVSLMASNFLERKGEGQGLAVAS</sequence>
<organism evidence="2 4">
    <name type="scientific">Cuscuta epithymum</name>
    <dbReference type="NCBI Taxonomy" id="186058"/>
    <lineage>
        <taxon>Eukaryota</taxon>
        <taxon>Viridiplantae</taxon>
        <taxon>Streptophyta</taxon>
        <taxon>Embryophyta</taxon>
        <taxon>Tracheophyta</taxon>
        <taxon>Spermatophyta</taxon>
        <taxon>Magnoliopsida</taxon>
        <taxon>eudicotyledons</taxon>
        <taxon>Gunneridae</taxon>
        <taxon>Pentapetalae</taxon>
        <taxon>asterids</taxon>
        <taxon>lamiids</taxon>
        <taxon>Solanales</taxon>
        <taxon>Convolvulaceae</taxon>
        <taxon>Cuscuteae</taxon>
        <taxon>Cuscuta</taxon>
        <taxon>Cuscuta subgen. Cuscuta</taxon>
    </lineage>
</organism>
<gene>
    <name evidence="2" type="ORF">CEPIT_LOCUS13713</name>
    <name evidence="3" type="ORF">CEPIT_LOCUS25742</name>
</gene>
<evidence type="ECO:0000313" key="2">
    <source>
        <dbReference type="EMBL" id="CAH9096370.1"/>
    </source>
</evidence>